<protein>
    <submittedName>
        <fullName evidence="1">Uncharacterized protein</fullName>
    </submittedName>
</protein>
<dbReference type="OrthoDB" id="8024514at2759"/>
<evidence type="ECO:0000313" key="1">
    <source>
        <dbReference type="EMBL" id="CAD7232669.1"/>
    </source>
</evidence>
<reference evidence="1" key="1">
    <citation type="submission" date="2020-11" db="EMBL/GenBank/DDBJ databases">
        <authorList>
            <person name="Tran Van P."/>
        </authorList>
    </citation>
    <scope>NUCLEOTIDE SEQUENCE</scope>
</reference>
<gene>
    <name evidence="1" type="ORF">CTOB1V02_LOCUS10500</name>
</gene>
<dbReference type="Gene3D" id="6.10.140.920">
    <property type="match status" value="1"/>
</dbReference>
<name>A0A7R8ZSF0_9CRUS</name>
<dbReference type="EMBL" id="OB664965">
    <property type="protein sequence ID" value="CAD7232669.1"/>
    <property type="molecule type" value="Genomic_DNA"/>
</dbReference>
<dbReference type="SUPFAM" id="SSF161270">
    <property type="entry name" value="PspA lactotransferrin-binding region"/>
    <property type="match status" value="1"/>
</dbReference>
<dbReference type="AlphaFoldDB" id="A0A7R8ZSF0"/>
<proteinExistence type="predicted"/>
<organism evidence="1">
    <name type="scientific">Cyprideis torosa</name>
    <dbReference type="NCBI Taxonomy" id="163714"/>
    <lineage>
        <taxon>Eukaryota</taxon>
        <taxon>Metazoa</taxon>
        <taxon>Ecdysozoa</taxon>
        <taxon>Arthropoda</taxon>
        <taxon>Crustacea</taxon>
        <taxon>Oligostraca</taxon>
        <taxon>Ostracoda</taxon>
        <taxon>Podocopa</taxon>
        <taxon>Podocopida</taxon>
        <taxon>Cytherocopina</taxon>
        <taxon>Cytheroidea</taxon>
        <taxon>Cytherideidae</taxon>
        <taxon>Cyprideis</taxon>
    </lineage>
</organism>
<accession>A0A7R8ZSF0</accession>
<sequence>MILDESEDLRNRLEEKNRQLEKKNQAVIQAQQERNQFCTELKEMKDIYADLKDINVLQRKVAELHTRVAALEALLQGAKEANRKSQQQQEVLINFQQEVLRNFVPLAKIFFLLVAELLRENTDLKRYAARMRAKVASQEALLQDAEEATRKLQQQQKEATRKLQQMQKLELQQETIEVTRL</sequence>